<protein>
    <recommendedName>
        <fullName evidence="4">Chondroitin sulfate proteoglycan 5</fullName>
    </recommendedName>
</protein>
<evidence type="ECO:0000313" key="2">
    <source>
        <dbReference type="EMBL" id="CAB1426410.1"/>
    </source>
</evidence>
<organism evidence="2 3">
    <name type="scientific">Pleuronectes platessa</name>
    <name type="common">European plaice</name>
    <dbReference type="NCBI Taxonomy" id="8262"/>
    <lineage>
        <taxon>Eukaryota</taxon>
        <taxon>Metazoa</taxon>
        <taxon>Chordata</taxon>
        <taxon>Craniata</taxon>
        <taxon>Vertebrata</taxon>
        <taxon>Euteleostomi</taxon>
        <taxon>Actinopterygii</taxon>
        <taxon>Neopterygii</taxon>
        <taxon>Teleostei</taxon>
        <taxon>Neoteleostei</taxon>
        <taxon>Acanthomorphata</taxon>
        <taxon>Carangaria</taxon>
        <taxon>Pleuronectiformes</taxon>
        <taxon>Pleuronectoidei</taxon>
        <taxon>Pleuronectidae</taxon>
        <taxon>Pleuronectes</taxon>
    </lineage>
</organism>
<comment type="caution">
    <text evidence="2">The sequence shown here is derived from an EMBL/GenBank/DDBJ whole genome shotgun (WGS) entry which is preliminary data.</text>
</comment>
<keyword evidence="3" id="KW-1185">Reference proteome</keyword>
<gene>
    <name evidence="2" type="ORF">PLEPLA_LOCUS14346</name>
</gene>
<evidence type="ECO:0000256" key="1">
    <source>
        <dbReference type="SAM" id="MobiDB-lite"/>
    </source>
</evidence>
<feature type="region of interest" description="Disordered" evidence="1">
    <location>
        <begin position="247"/>
        <end position="296"/>
    </location>
</feature>
<evidence type="ECO:0008006" key="4">
    <source>
        <dbReference type="Google" id="ProtNLM"/>
    </source>
</evidence>
<feature type="compositionally biased region" description="Acidic residues" evidence="1">
    <location>
        <begin position="128"/>
        <end position="140"/>
    </location>
</feature>
<dbReference type="GO" id="GO:0045202">
    <property type="term" value="C:synapse"/>
    <property type="evidence" value="ECO:0007669"/>
    <property type="project" value="TreeGrafter"/>
</dbReference>
<accession>A0A9N7U7U3</accession>
<feature type="compositionally biased region" description="Low complexity" evidence="1">
    <location>
        <begin position="258"/>
        <end position="287"/>
    </location>
</feature>
<dbReference type="EMBL" id="CADEAL010000887">
    <property type="protein sequence ID" value="CAB1426410.1"/>
    <property type="molecule type" value="Genomic_DNA"/>
</dbReference>
<feature type="compositionally biased region" description="Low complexity" evidence="1">
    <location>
        <begin position="196"/>
        <end position="207"/>
    </location>
</feature>
<reference evidence="2" key="1">
    <citation type="submission" date="2020-03" db="EMBL/GenBank/DDBJ databases">
        <authorList>
            <person name="Weist P."/>
        </authorList>
    </citation>
    <scope>NUCLEOTIDE SEQUENCE</scope>
</reference>
<proteinExistence type="predicted"/>
<dbReference type="AlphaFoldDB" id="A0A9N7U7U3"/>
<name>A0A9N7U7U3_PLEPL</name>
<dbReference type="PANTHER" id="PTHR15381:SF1">
    <property type="entry name" value="CHONDROITIN SULFATE PROTEOGLYCAN 5"/>
    <property type="match status" value="1"/>
</dbReference>
<dbReference type="GO" id="GO:0048858">
    <property type="term" value="P:cell projection morphogenesis"/>
    <property type="evidence" value="ECO:0007669"/>
    <property type="project" value="TreeGrafter"/>
</dbReference>
<evidence type="ECO:0000313" key="3">
    <source>
        <dbReference type="Proteomes" id="UP001153269"/>
    </source>
</evidence>
<feature type="region of interest" description="Disordered" evidence="1">
    <location>
        <begin position="103"/>
        <end position="151"/>
    </location>
</feature>
<dbReference type="PANTHER" id="PTHR15381">
    <property type="entry name" value="CHONDROITIN SULFATE PROTEOGLYCAN 5 -RELATED"/>
    <property type="match status" value="1"/>
</dbReference>
<feature type="region of interest" description="Disordered" evidence="1">
    <location>
        <begin position="195"/>
        <end position="216"/>
    </location>
</feature>
<sequence length="407" mass="43891">MIDIITHMDESQQLQLQSTGNVSGTNVTEPDNVVNATSILTEGEGPARANDNIATVTAMSSSAPPDTVAQRAGRIPRAGEEDEQSSGMFGESVVPAVEEAGVAAPPPLIPDSAETELLLPSNPLKPDEGEEEEEEEEEEERLPNTDPPWIHSKDTAVFDLDRLFTTTAPPPAVTNPSTPEVLHVDFFDPSSRGRSLDLAPASPSSLAHELQGGDPTSWAMPDSYDYLTPYEDGVSPTADEYTYSTTTDAYESDEDLRLSAGSPSRPRPRVPSSFLPGATLPGAGAPVPNAPPAASPVDGSDGLGGCRAGFQAVNGSCRSPCDMLPNYCFNGGQCYLQEGVGVFCRISVRILTLSLFWTDDHILRKQMRRRSERMDKSLGNNRKCVYILSACGIERRRREGVNRREKI</sequence>
<dbReference type="Proteomes" id="UP001153269">
    <property type="component" value="Unassembled WGS sequence"/>
</dbReference>